<dbReference type="SUPFAM" id="SSF46785">
    <property type="entry name" value="Winged helix' DNA-binding domain"/>
    <property type="match status" value="1"/>
</dbReference>
<reference evidence="3" key="1">
    <citation type="submission" date="2016-10" db="EMBL/GenBank/DDBJ databases">
        <authorList>
            <person name="Varghese N."/>
            <person name="Submissions S."/>
        </authorList>
    </citation>
    <scope>NUCLEOTIDE SEQUENCE [LARGE SCALE GENOMIC DNA]</scope>
    <source>
        <strain evidence="3">DSM 25055</strain>
    </source>
</reference>
<dbReference type="InterPro" id="IPR011991">
    <property type="entry name" value="ArsR-like_HTH"/>
</dbReference>
<sequence length="204" mass="23936">DFFDGPESAPWEFERPTGRRNMLRQRYEDLATDIYREALKESTTAVYDILRVIAEHDGANYDTLVERTGLARSTVRYHVRRLAETGVVSREGNPVMVFFVSRVVLERAREILREVRPEDTPEDMDERADGRRERREEQQETNDRQTDTDDEEPDESTHTETEIGFEYLERLSASIHDLASLRDRGRIDDRDVRVRVDELPPPLQ</sequence>
<evidence type="ECO:0000256" key="1">
    <source>
        <dbReference type="SAM" id="MobiDB-lite"/>
    </source>
</evidence>
<organism evidence="2 3">
    <name type="scientific">Natrinema salaciae</name>
    <dbReference type="NCBI Taxonomy" id="1186196"/>
    <lineage>
        <taxon>Archaea</taxon>
        <taxon>Methanobacteriati</taxon>
        <taxon>Methanobacteriota</taxon>
        <taxon>Stenosarchaea group</taxon>
        <taxon>Halobacteria</taxon>
        <taxon>Halobacteriales</taxon>
        <taxon>Natrialbaceae</taxon>
        <taxon>Natrinema</taxon>
    </lineage>
</organism>
<dbReference type="InterPro" id="IPR036388">
    <property type="entry name" value="WH-like_DNA-bd_sf"/>
</dbReference>
<accession>A0A1H9RZF0</accession>
<evidence type="ECO:0000313" key="3">
    <source>
        <dbReference type="Proteomes" id="UP000199114"/>
    </source>
</evidence>
<dbReference type="RefSeq" id="WP_139210983.1">
    <property type="nucleotide sequence ID" value="NZ_FOFD01000008.1"/>
</dbReference>
<feature type="region of interest" description="Disordered" evidence="1">
    <location>
        <begin position="116"/>
        <end position="165"/>
    </location>
</feature>
<dbReference type="OrthoDB" id="240669at2157"/>
<keyword evidence="3" id="KW-1185">Reference proteome</keyword>
<dbReference type="CDD" id="cd00090">
    <property type="entry name" value="HTH_ARSR"/>
    <property type="match status" value="1"/>
</dbReference>
<dbReference type="InterPro" id="IPR036390">
    <property type="entry name" value="WH_DNA-bd_sf"/>
</dbReference>
<dbReference type="Gene3D" id="1.10.10.10">
    <property type="entry name" value="Winged helix-like DNA-binding domain superfamily/Winged helix DNA-binding domain"/>
    <property type="match status" value="1"/>
</dbReference>
<evidence type="ECO:0000313" key="2">
    <source>
        <dbReference type="EMBL" id="SER78162.1"/>
    </source>
</evidence>
<protein>
    <submittedName>
        <fullName evidence="2">DNA-binding transcriptional regulator, MarR family</fullName>
    </submittedName>
</protein>
<keyword evidence="2" id="KW-0238">DNA-binding</keyword>
<gene>
    <name evidence="2" type="ORF">SAMN04489841_4521</name>
</gene>
<dbReference type="EMBL" id="FOFD01000008">
    <property type="protein sequence ID" value="SER78162.1"/>
    <property type="molecule type" value="Genomic_DNA"/>
</dbReference>
<dbReference type="Proteomes" id="UP000199114">
    <property type="component" value="Unassembled WGS sequence"/>
</dbReference>
<dbReference type="AlphaFoldDB" id="A0A1H9RZF0"/>
<dbReference type="Pfam" id="PF13412">
    <property type="entry name" value="HTH_24"/>
    <property type="match status" value="1"/>
</dbReference>
<name>A0A1H9RZF0_9EURY</name>
<dbReference type="GO" id="GO:0003677">
    <property type="term" value="F:DNA binding"/>
    <property type="evidence" value="ECO:0007669"/>
    <property type="project" value="UniProtKB-KW"/>
</dbReference>
<feature type="non-terminal residue" evidence="2">
    <location>
        <position position="1"/>
    </location>
</feature>
<feature type="compositionally biased region" description="Basic and acidic residues" evidence="1">
    <location>
        <begin position="127"/>
        <end position="147"/>
    </location>
</feature>
<proteinExistence type="predicted"/>